<dbReference type="Proteomes" id="UP000095767">
    <property type="component" value="Unassembled WGS sequence"/>
</dbReference>
<dbReference type="Gene3D" id="3.80.10.10">
    <property type="entry name" value="Ribonuclease Inhibitor"/>
    <property type="match status" value="1"/>
</dbReference>
<accession>A0A1E5VIL0</accession>
<dbReference type="OrthoDB" id="690108at2759"/>
<evidence type="ECO:0008006" key="3">
    <source>
        <dbReference type="Google" id="ProtNLM"/>
    </source>
</evidence>
<dbReference type="EMBL" id="LWDX02038626">
    <property type="protein sequence ID" value="OEL24915.1"/>
    <property type="molecule type" value="Genomic_DNA"/>
</dbReference>
<dbReference type="PANTHER" id="PTHR34709">
    <property type="entry name" value="OS10G0396666 PROTEIN"/>
    <property type="match status" value="1"/>
</dbReference>
<dbReference type="InterPro" id="IPR055312">
    <property type="entry name" value="FBL15-like"/>
</dbReference>
<name>A0A1E5VIL0_9POAL</name>
<keyword evidence="2" id="KW-1185">Reference proteome</keyword>
<evidence type="ECO:0000313" key="1">
    <source>
        <dbReference type="EMBL" id="OEL24915.1"/>
    </source>
</evidence>
<dbReference type="AlphaFoldDB" id="A0A1E5VIL0"/>
<reference evidence="1 2" key="1">
    <citation type="submission" date="2016-09" db="EMBL/GenBank/DDBJ databases">
        <title>The draft genome of Dichanthelium oligosanthes: A C3 panicoid grass species.</title>
        <authorList>
            <person name="Studer A.J."/>
            <person name="Schnable J.C."/>
            <person name="Brutnell T.P."/>
        </authorList>
    </citation>
    <scope>NUCLEOTIDE SEQUENCE [LARGE SCALE GENOMIC DNA]</scope>
    <source>
        <strain evidence="2">cv. Kellogg 1175</strain>
        <tissue evidence="1">Leaf</tissue>
    </source>
</reference>
<dbReference type="PANTHER" id="PTHR34709:SF62">
    <property type="entry name" value="OS12G0545400 PROTEIN"/>
    <property type="match status" value="1"/>
</dbReference>
<organism evidence="1 2">
    <name type="scientific">Dichanthelium oligosanthes</name>
    <dbReference type="NCBI Taxonomy" id="888268"/>
    <lineage>
        <taxon>Eukaryota</taxon>
        <taxon>Viridiplantae</taxon>
        <taxon>Streptophyta</taxon>
        <taxon>Embryophyta</taxon>
        <taxon>Tracheophyta</taxon>
        <taxon>Spermatophyta</taxon>
        <taxon>Magnoliopsida</taxon>
        <taxon>Liliopsida</taxon>
        <taxon>Poales</taxon>
        <taxon>Poaceae</taxon>
        <taxon>PACMAD clade</taxon>
        <taxon>Panicoideae</taxon>
        <taxon>Panicodae</taxon>
        <taxon>Paniceae</taxon>
        <taxon>Dichantheliinae</taxon>
        <taxon>Dichanthelium</taxon>
    </lineage>
</organism>
<dbReference type="SUPFAM" id="SSF52047">
    <property type="entry name" value="RNI-like"/>
    <property type="match status" value="1"/>
</dbReference>
<comment type="caution">
    <text evidence="1">The sequence shown here is derived from an EMBL/GenBank/DDBJ whole genome shotgun (WGS) entry which is preliminary data.</text>
</comment>
<sequence length="266" mass="29499">MMAAVGSCRICREEQLSGPSCRGGLLRRSRRLRHRTDGEEDRISAIPNDLLHLFLARLGCARTAAYTGLLSSRCRNLWTGLPELTFHNTAPDQVEAALTRVTRPSLSLLDIHISENHELEPPSVTSLLRSAARLAPAELKVVFSGVTKDRSNHLQPVEVELPCFDRTASISLSIPVVRLVLPLAGDFLELQSVSLRSCEINIADLLQRCPSLRKLCIHGNRLLSITAHSRSLEELDMTAQVGLLQRLDIQAPLLKKLSICQFGYQQ</sequence>
<dbReference type="InterPro" id="IPR032675">
    <property type="entry name" value="LRR_dom_sf"/>
</dbReference>
<proteinExistence type="predicted"/>
<evidence type="ECO:0000313" key="2">
    <source>
        <dbReference type="Proteomes" id="UP000095767"/>
    </source>
</evidence>
<protein>
    <recommendedName>
        <fullName evidence="3">F-box domain-containing protein</fullName>
    </recommendedName>
</protein>
<gene>
    <name evidence="1" type="ORF">BAE44_0014066</name>
</gene>